<comment type="caution">
    <text evidence="2">The sequence shown here is derived from an EMBL/GenBank/DDBJ whole genome shotgun (WGS) entry which is preliminary data.</text>
</comment>
<evidence type="ECO:0000313" key="2">
    <source>
        <dbReference type="EMBL" id="PLW52777.1"/>
    </source>
</evidence>
<dbReference type="AlphaFoldDB" id="A0A2N5VS11"/>
<feature type="signal peptide" evidence="1">
    <location>
        <begin position="1"/>
        <end position="23"/>
    </location>
</feature>
<dbReference type="Proteomes" id="UP000235388">
    <property type="component" value="Unassembled WGS sequence"/>
</dbReference>
<gene>
    <name evidence="2" type="ORF">PCANC_07263</name>
</gene>
<keyword evidence="1" id="KW-0732">Signal</keyword>
<evidence type="ECO:0000256" key="1">
    <source>
        <dbReference type="SAM" id="SignalP"/>
    </source>
</evidence>
<proteinExistence type="predicted"/>
<dbReference type="EMBL" id="PGCJ01000074">
    <property type="protein sequence ID" value="PLW52777.1"/>
    <property type="molecule type" value="Genomic_DNA"/>
</dbReference>
<organism evidence="2 3">
    <name type="scientific">Puccinia coronata f. sp. avenae</name>
    <dbReference type="NCBI Taxonomy" id="200324"/>
    <lineage>
        <taxon>Eukaryota</taxon>
        <taxon>Fungi</taxon>
        <taxon>Dikarya</taxon>
        <taxon>Basidiomycota</taxon>
        <taxon>Pucciniomycotina</taxon>
        <taxon>Pucciniomycetes</taxon>
        <taxon>Pucciniales</taxon>
        <taxon>Pucciniaceae</taxon>
        <taxon>Puccinia</taxon>
    </lineage>
</organism>
<sequence length="190" mass="22030">MVSTLLPLALLALAFSSWHLAAGFHRPPSKELRYYEIGEALEFRNTSPDYTMDRDKADKKVEILAHHFAKDSSNAVRKHVLDIENLIQFLDSANRSMFKIRIAEVMHYMLEKFDQHDKKFDILKVLYLFVGYVPSDAAYWARNVICKKNEPDLHKLASDQLDYDSTYDLLLQLDLKTVKEPVHESTWAAV</sequence>
<name>A0A2N5VS11_9BASI</name>
<accession>A0A2N5VS11</accession>
<reference evidence="2 3" key="1">
    <citation type="submission" date="2017-11" db="EMBL/GenBank/DDBJ databases">
        <title>De novo assembly and phasing of dikaryotic genomes from two isolates of Puccinia coronata f. sp. avenae, the causal agent of oat crown rust.</title>
        <authorList>
            <person name="Miller M.E."/>
            <person name="Zhang Y."/>
            <person name="Omidvar V."/>
            <person name="Sperschneider J."/>
            <person name="Schwessinger B."/>
            <person name="Raley C."/>
            <person name="Palmer J.M."/>
            <person name="Garnica D."/>
            <person name="Upadhyaya N."/>
            <person name="Rathjen J."/>
            <person name="Taylor J.M."/>
            <person name="Park R.F."/>
            <person name="Dodds P.N."/>
            <person name="Hirsch C.D."/>
            <person name="Kianian S.F."/>
            <person name="Figueroa M."/>
        </authorList>
    </citation>
    <scope>NUCLEOTIDE SEQUENCE [LARGE SCALE GENOMIC DNA]</scope>
    <source>
        <strain evidence="2">12NC29</strain>
    </source>
</reference>
<keyword evidence="3" id="KW-1185">Reference proteome</keyword>
<feature type="chain" id="PRO_5014613664" evidence="1">
    <location>
        <begin position="24"/>
        <end position="190"/>
    </location>
</feature>
<evidence type="ECO:0000313" key="3">
    <source>
        <dbReference type="Proteomes" id="UP000235388"/>
    </source>
</evidence>
<protein>
    <submittedName>
        <fullName evidence="2">Uncharacterized protein</fullName>
    </submittedName>
</protein>